<reference evidence="1" key="1">
    <citation type="submission" date="2022-06" db="EMBL/GenBank/DDBJ databases">
        <authorList>
            <person name="Berger JAMES D."/>
            <person name="Berger JAMES D."/>
        </authorList>
    </citation>
    <scope>NUCLEOTIDE SEQUENCE [LARGE SCALE GENOMIC DNA]</scope>
</reference>
<dbReference type="Proteomes" id="UP000050795">
    <property type="component" value="Unassembled WGS sequence"/>
</dbReference>
<evidence type="ECO:0000313" key="2">
    <source>
        <dbReference type="WBParaSite" id="TREG1_90090.1"/>
    </source>
</evidence>
<sequence>MALSNRPSTTFLCTKCMLVTLIICDNKCNILQVFKGCHPAIKFTTEVETGETFSFLDVRLRKKTDRTLNSISKAYMEQPVNKTLQLSTHQSQVKPKNIPCD</sequence>
<accession>A0AA85KFI0</accession>
<keyword evidence="1" id="KW-1185">Reference proteome</keyword>
<protein>
    <submittedName>
        <fullName evidence="2">Uncharacterized protein</fullName>
    </submittedName>
</protein>
<evidence type="ECO:0000313" key="1">
    <source>
        <dbReference type="Proteomes" id="UP000050795"/>
    </source>
</evidence>
<proteinExistence type="predicted"/>
<dbReference type="WBParaSite" id="TREG1_90090.1">
    <property type="protein sequence ID" value="TREG1_90090.1"/>
    <property type="gene ID" value="TREG1_90090"/>
</dbReference>
<reference evidence="2" key="2">
    <citation type="submission" date="2023-11" db="UniProtKB">
        <authorList>
            <consortium name="WormBaseParasite"/>
        </authorList>
    </citation>
    <scope>IDENTIFICATION</scope>
</reference>
<organism evidence="1 2">
    <name type="scientific">Trichobilharzia regenti</name>
    <name type="common">Nasal bird schistosome</name>
    <dbReference type="NCBI Taxonomy" id="157069"/>
    <lineage>
        <taxon>Eukaryota</taxon>
        <taxon>Metazoa</taxon>
        <taxon>Spiralia</taxon>
        <taxon>Lophotrochozoa</taxon>
        <taxon>Platyhelminthes</taxon>
        <taxon>Trematoda</taxon>
        <taxon>Digenea</taxon>
        <taxon>Strigeidida</taxon>
        <taxon>Schistosomatoidea</taxon>
        <taxon>Schistosomatidae</taxon>
        <taxon>Trichobilharzia</taxon>
    </lineage>
</organism>
<dbReference type="AlphaFoldDB" id="A0AA85KFI0"/>
<name>A0AA85KFI0_TRIRE</name>